<evidence type="ECO:0000256" key="2">
    <source>
        <dbReference type="ARBA" id="ARBA00022732"/>
    </source>
</evidence>
<dbReference type="InterPro" id="IPR005604">
    <property type="entry name" value="Phage_T7_tail_fibre-like_N"/>
</dbReference>
<keyword evidence="2" id="KW-1227">Viral tail protein</keyword>
<sequence length="359" mass="36738">MSYSFVQYSAGGVTNQWSVTFPYISRDHVKAYINGVEDTSKTWASGTIIQTSTTPTAGAVVELRRLTPKTAPVVDFSDASTLTASNLDAMGLQFLYLTQEAKDAVDNSIQLVADGTYDAISHRIKNVTNPTAAQDAATKTYVDTADATTLALATTQVSLAAAQVALATTQATNSATSATASATSATASAASATTAAGSVTSAAAQVTLATAQVALATTQAGNSATSATASAASAAAAAVSATIAAAAASGQEDFANQTVSFTATNKGRHGIDLTGASADCDVALPAFTSGGVTWTEGDWFELFDKLGTWAGSAYSVRLVCTATTFDPMDSTLTSFTGLILDKKKLRLKFVFESGKWRLA</sequence>
<dbReference type="Pfam" id="PF03906">
    <property type="entry name" value="Phage_T7_tail"/>
    <property type="match status" value="1"/>
</dbReference>
<accession>A0A6J5P5Q0</accession>
<comment type="subcellular location">
    <subcellularLocation>
        <location evidence="1">Virion</location>
    </subcellularLocation>
</comment>
<evidence type="ECO:0000313" key="5">
    <source>
        <dbReference type="EMBL" id="CAB4165276.1"/>
    </source>
</evidence>
<proteinExistence type="predicted"/>
<protein>
    <submittedName>
        <fullName evidence="5">Bacteriophage T7 tail fibre protein</fullName>
    </submittedName>
</protein>
<dbReference type="GO" id="GO:0098015">
    <property type="term" value="C:virus tail"/>
    <property type="evidence" value="ECO:0007669"/>
    <property type="project" value="UniProtKB-KW"/>
</dbReference>
<evidence type="ECO:0000256" key="1">
    <source>
        <dbReference type="ARBA" id="ARBA00004328"/>
    </source>
</evidence>
<dbReference type="EMBL" id="LR796773">
    <property type="protein sequence ID" value="CAB4165276.1"/>
    <property type="molecule type" value="Genomic_DNA"/>
</dbReference>
<evidence type="ECO:0000256" key="3">
    <source>
        <dbReference type="ARBA" id="ARBA00022844"/>
    </source>
</evidence>
<reference evidence="5" key="1">
    <citation type="submission" date="2020-04" db="EMBL/GenBank/DDBJ databases">
        <authorList>
            <person name="Chiriac C."/>
            <person name="Salcher M."/>
            <person name="Ghai R."/>
            <person name="Kavagutti S V."/>
        </authorList>
    </citation>
    <scope>NUCLEOTIDE SEQUENCE</scope>
</reference>
<organism evidence="5">
    <name type="scientific">uncultured Caudovirales phage</name>
    <dbReference type="NCBI Taxonomy" id="2100421"/>
    <lineage>
        <taxon>Viruses</taxon>
        <taxon>Duplodnaviria</taxon>
        <taxon>Heunggongvirae</taxon>
        <taxon>Uroviricota</taxon>
        <taxon>Caudoviricetes</taxon>
        <taxon>Peduoviridae</taxon>
        <taxon>Maltschvirus</taxon>
        <taxon>Maltschvirus maltsch</taxon>
    </lineage>
</organism>
<keyword evidence="3" id="KW-0946">Virion</keyword>
<gene>
    <name evidence="5" type="ORF">UFOVP823_25</name>
</gene>
<name>A0A6J5P5Q0_9CAUD</name>
<evidence type="ECO:0000259" key="4">
    <source>
        <dbReference type="Pfam" id="PF03906"/>
    </source>
</evidence>
<feature type="domain" description="Bacteriophage T7 tail fibre protein-like N-terminal" evidence="4">
    <location>
        <begin position="3"/>
        <end position="119"/>
    </location>
</feature>